<feature type="compositionally biased region" description="Acidic residues" evidence="1">
    <location>
        <begin position="104"/>
        <end position="114"/>
    </location>
</feature>
<evidence type="ECO:0000256" key="1">
    <source>
        <dbReference type="SAM" id="MobiDB-lite"/>
    </source>
</evidence>
<dbReference type="EMBL" id="LGHB01000017">
    <property type="protein sequence ID" value="KUK96240.1"/>
    <property type="molecule type" value="Genomic_DNA"/>
</dbReference>
<protein>
    <submittedName>
        <fullName evidence="2">Uncharacterized protein</fullName>
    </submittedName>
</protein>
<name>A0A101IJX5_9EURY</name>
<evidence type="ECO:0000313" key="3">
    <source>
        <dbReference type="Proteomes" id="UP000053961"/>
    </source>
</evidence>
<gene>
    <name evidence="2" type="ORF">XE07_1266</name>
</gene>
<accession>A0A101IJX5</accession>
<dbReference type="AlphaFoldDB" id="A0A101IJX5"/>
<dbReference type="Proteomes" id="UP000053961">
    <property type="component" value="Unassembled WGS sequence"/>
</dbReference>
<feature type="compositionally biased region" description="Basic residues" evidence="1">
    <location>
        <begin position="136"/>
        <end position="147"/>
    </location>
</feature>
<reference evidence="3" key="1">
    <citation type="journal article" date="2015" name="MBio">
        <title>Genome-Resolved Metagenomic Analysis Reveals Roles for Candidate Phyla and Other Microbial Community Members in Biogeochemical Transformations in Oil Reservoirs.</title>
        <authorList>
            <person name="Hu P."/>
            <person name="Tom L."/>
            <person name="Singh A."/>
            <person name="Thomas B.C."/>
            <person name="Baker B.J."/>
            <person name="Piceno Y.M."/>
            <person name="Andersen G.L."/>
            <person name="Banfield J.F."/>
        </authorList>
    </citation>
    <scope>NUCLEOTIDE SEQUENCE [LARGE SCALE GENOMIC DNA]</scope>
</reference>
<feature type="region of interest" description="Disordered" evidence="1">
    <location>
        <begin position="51"/>
        <end position="189"/>
    </location>
</feature>
<feature type="compositionally biased region" description="Basic and acidic residues" evidence="1">
    <location>
        <begin position="51"/>
        <end position="81"/>
    </location>
</feature>
<feature type="compositionally biased region" description="Basic and acidic residues" evidence="1">
    <location>
        <begin position="115"/>
        <end position="133"/>
    </location>
</feature>
<organism evidence="2 3">
    <name type="scientific">Methanothrix harundinacea</name>
    <dbReference type="NCBI Taxonomy" id="301375"/>
    <lineage>
        <taxon>Archaea</taxon>
        <taxon>Methanobacteriati</taxon>
        <taxon>Methanobacteriota</taxon>
        <taxon>Stenosarchaea group</taxon>
        <taxon>Methanomicrobia</taxon>
        <taxon>Methanotrichales</taxon>
        <taxon>Methanotrichaceae</taxon>
        <taxon>Methanothrix</taxon>
    </lineage>
</organism>
<feature type="compositionally biased region" description="Acidic residues" evidence="1">
    <location>
        <begin position="156"/>
        <end position="173"/>
    </location>
</feature>
<proteinExistence type="predicted"/>
<sequence length="189" mass="21307">MRPVDSSAARSGTKSIMGTTAMSWKISIPRAVPPWGGIHLIPFLENFEDHRRTAEGDEEASENRFVEGKTDLDPYEGRGEEGDGYLEGASHQGGPFDPEKLIEGELDSDSEEEEYHPHLGEDLDLLHLLDEPKAVGPRHHPRRQEPHHHRDSEPVAGEDGDYRDEEDDDDVVEELNGHGHLSTFPQYRR</sequence>
<evidence type="ECO:0000313" key="2">
    <source>
        <dbReference type="EMBL" id="KUK96240.1"/>
    </source>
</evidence>
<comment type="caution">
    <text evidence="2">The sequence shown here is derived from an EMBL/GenBank/DDBJ whole genome shotgun (WGS) entry which is preliminary data.</text>
</comment>